<gene>
    <name evidence="1" type="ORF">MG293_012182</name>
</gene>
<sequence>MKSQPEHYLNSTMFSYVDLFDCFFSKPMLRKEEVLVPKGPEWREKRPLPLEQPAPGLRCAQAVGLALGEAEIELHKQINGQTSVIVFFIPEVGESSEGLEAGTLMNMPHHKYGCVTEQATYDMELLAALRLLSSQEAGSPEYPVCHHPNNVSE</sequence>
<dbReference type="AlphaFoldDB" id="A0AAD4U3V5"/>
<evidence type="ECO:0000313" key="2">
    <source>
        <dbReference type="Proteomes" id="UP001214576"/>
    </source>
</evidence>
<accession>A0AAD4U3V5</accession>
<dbReference type="Proteomes" id="UP001214576">
    <property type="component" value="Unassembled WGS sequence"/>
</dbReference>
<name>A0AAD4U3V5_OVIAM</name>
<protein>
    <submittedName>
        <fullName evidence="1">Uncharacterized protein</fullName>
    </submittedName>
</protein>
<comment type="caution">
    <text evidence="1">The sequence shown here is derived from an EMBL/GenBank/DDBJ whole genome shotgun (WGS) entry which is preliminary data.</text>
</comment>
<dbReference type="EMBL" id="JAKZEL010000014">
    <property type="protein sequence ID" value="KAI4537319.1"/>
    <property type="molecule type" value="Genomic_DNA"/>
</dbReference>
<organism evidence="1 2">
    <name type="scientific">Ovis ammon polii</name>
    <dbReference type="NCBI Taxonomy" id="230172"/>
    <lineage>
        <taxon>Eukaryota</taxon>
        <taxon>Metazoa</taxon>
        <taxon>Chordata</taxon>
        <taxon>Craniata</taxon>
        <taxon>Vertebrata</taxon>
        <taxon>Euteleostomi</taxon>
        <taxon>Mammalia</taxon>
        <taxon>Eutheria</taxon>
        <taxon>Laurasiatheria</taxon>
        <taxon>Artiodactyla</taxon>
        <taxon>Ruminantia</taxon>
        <taxon>Pecora</taxon>
        <taxon>Bovidae</taxon>
        <taxon>Caprinae</taxon>
        <taxon>Ovis</taxon>
    </lineage>
</organism>
<keyword evidence="2" id="KW-1185">Reference proteome</keyword>
<evidence type="ECO:0000313" key="1">
    <source>
        <dbReference type="EMBL" id="KAI4537319.1"/>
    </source>
</evidence>
<reference evidence="1" key="1">
    <citation type="submission" date="2022-03" db="EMBL/GenBank/DDBJ databases">
        <title>Genomic analyses of argali, domestic sheep and their hybrids provide insights into chromosomal evolution, heterosis and genetic basis of agronomic traits.</title>
        <authorList>
            <person name="Li M."/>
        </authorList>
    </citation>
    <scope>NUCLEOTIDE SEQUENCE</scope>
    <source>
        <strain evidence="1">CAU-MHL-2022a</strain>
        <tissue evidence="1">Skin</tissue>
    </source>
</reference>
<proteinExistence type="predicted"/>